<feature type="region of interest" description="Disordered" evidence="9">
    <location>
        <begin position="875"/>
        <end position="894"/>
    </location>
</feature>
<evidence type="ECO:0000256" key="1">
    <source>
        <dbReference type="ARBA" id="ARBA00001231"/>
    </source>
</evidence>
<evidence type="ECO:0000256" key="3">
    <source>
        <dbReference type="ARBA" id="ARBA00012663"/>
    </source>
</evidence>
<dbReference type="Gene3D" id="3.30.379.10">
    <property type="entry name" value="Chitobiase/beta-hexosaminidase domain 2-like"/>
    <property type="match status" value="1"/>
</dbReference>
<dbReference type="PANTHER" id="PTHR22600:SF57">
    <property type="entry name" value="BETA-N-ACETYLHEXOSAMINIDASE"/>
    <property type="match status" value="1"/>
</dbReference>
<reference evidence="12" key="1">
    <citation type="journal article" date="2015" name="Genome Announc.">
        <title>Complete Genome Sequence of Yersinia ruckeri Strain CSF007-82, Etiologic Agent of Red Mouth Disease in Salmonid Fish.</title>
        <authorList>
            <person name="Nelson M.C."/>
            <person name="LaPatra S.E."/>
            <person name="Welch T.J."/>
            <person name="Graf J."/>
        </authorList>
    </citation>
    <scope>NUCLEOTIDE SEQUENCE</scope>
    <source>
        <strain evidence="12">CSF007-82</strain>
    </source>
</reference>
<evidence type="ECO:0000256" key="7">
    <source>
        <dbReference type="ARBA" id="ARBA00033000"/>
    </source>
</evidence>
<evidence type="ECO:0000259" key="11">
    <source>
        <dbReference type="SMART" id="SM01081"/>
    </source>
</evidence>
<evidence type="ECO:0000256" key="4">
    <source>
        <dbReference type="ARBA" id="ARBA00022801"/>
    </source>
</evidence>
<dbReference type="GO" id="GO:0030247">
    <property type="term" value="F:polysaccharide binding"/>
    <property type="evidence" value="ECO:0007669"/>
    <property type="project" value="InterPro"/>
</dbReference>
<name>A0A0A8VH04_YERRU</name>
<evidence type="ECO:0000256" key="10">
    <source>
        <dbReference type="SAM" id="SignalP"/>
    </source>
</evidence>
<dbReference type="GO" id="GO:0005975">
    <property type="term" value="P:carbohydrate metabolic process"/>
    <property type="evidence" value="ECO:0007669"/>
    <property type="project" value="InterPro"/>
</dbReference>
<dbReference type="Gene3D" id="2.60.40.290">
    <property type="match status" value="1"/>
</dbReference>
<evidence type="ECO:0000256" key="6">
    <source>
        <dbReference type="ARBA" id="ARBA00030512"/>
    </source>
</evidence>
<dbReference type="InterPro" id="IPR013783">
    <property type="entry name" value="Ig-like_fold"/>
</dbReference>
<dbReference type="InterPro" id="IPR029018">
    <property type="entry name" value="Hex-like_dom2"/>
</dbReference>
<evidence type="ECO:0000313" key="12">
    <source>
        <dbReference type="EMBL" id="CEK26891.1"/>
    </source>
</evidence>
<comment type="catalytic activity">
    <reaction evidence="1">
        <text>Hydrolysis of terminal non-reducing N-acetyl-D-hexosamine residues in N-acetyl-beta-D-hexosaminides.</text>
        <dbReference type="EC" id="3.2.1.52"/>
    </reaction>
</comment>
<dbReference type="AlphaFoldDB" id="A0A0A8VH04"/>
<dbReference type="GO" id="GO:0004563">
    <property type="term" value="F:beta-N-acetylhexosaminidase activity"/>
    <property type="evidence" value="ECO:0007669"/>
    <property type="project" value="UniProtKB-EC"/>
</dbReference>
<dbReference type="CDD" id="cd02847">
    <property type="entry name" value="E_set_Chitobiase_C"/>
    <property type="match status" value="1"/>
</dbReference>
<dbReference type="SUPFAM" id="SSF55545">
    <property type="entry name" value="beta-N-acetylhexosaminidase-like domain"/>
    <property type="match status" value="1"/>
</dbReference>
<dbReference type="InterPro" id="IPR015882">
    <property type="entry name" value="HEX_bac_N"/>
</dbReference>
<dbReference type="EMBL" id="LN681231">
    <property type="protein sequence ID" value="CEK26891.1"/>
    <property type="molecule type" value="Genomic_DNA"/>
</dbReference>
<dbReference type="InterPro" id="IPR004866">
    <property type="entry name" value="CHB/HEX_N_dom"/>
</dbReference>
<dbReference type="SUPFAM" id="SSF51445">
    <property type="entry name" value="(Trans)glycosidases"/>
    <property type="match status" value="1"/>
</dbReference>
<dbReference type="InterPro" id="IPR004867">
    <property type="entry name" value="CHB_C_dom"/>
</dbReference>
<dbReference type="InterPro" id="IPR014756">
    <property type="entry name" value="Ig_E-set"/>
</dbReference>
<dbReference type="CDD" id="cd06569">
    <property type="entry name" value="GH20_Sm-chitobiase-like"/>
    <property type="match status" value="1"/>
</dbReference>
<feature type="domain" description="Chitobiase/beta-hexosaminidases N-terminal" evidence="11">
    <location>
        <begin position="37"/>
        <end position="198"/>
    </location>
</feature>
<organism evidence="12">
    <name type="scientific">Yersinia ruckeri</name>
    <dbReference type="NCBI Taxonomy" id="29486"/>
    <lineage>
        <taxon>Bacteria</taxon>
        <taxon>Pseudomonadati</taxon>
        <taxon>Pseudomonadota</taxon>
        <taxon>Gammaproteobacteria</taxon>
        <taxon>Enterobacterales</taxon>
        <taxon>Yersiniaceae</taxon>
        <taxon>Yersinia</taxon>
    </lineage>
</organism>
<dbReference type="Pfam" id="PF03173">
    <property type="entry name" value="CHB_HEX"/>
    <property type="match status" value="1"/>
</dbReference>
<dbReference type="InterPro" id="IPR015883">
    <property type="entry name" value="Glyco_hydro_20_cat"/>
</dbReference>
<accession>A0A0A8VH04</accession>
<dbReference type="GO" id="GO:0030203">
    <property type="term" value="P:glycosaminoglycan metabolic process"/>
    <property type="evidence" value="ECO:0007669"/>
    <property type="project" value="TreeGrafter"/>
</dbReference>
<feature type="active site" description="Proton donor" evidence="8">
    <location>
        <position position="544"/>
    </location>
</feature>
<dbReference type="PRINTS" id="PR00738">
    <property type="entry name" value="GLHYDRLASE20"/>
</dbReference>
<keyword evidence="5 12" id="KW-0326">Glycosidase</keyword>
<keyword evidence="4 12" id="KW-0378">Hydrolase</keyword>
<evidence type="ECO:0000256" key="2">
    <source>
        <dbReference type="ARBA" id="ARBA00006285"/>
    </source>
</evidence>
<dbReference type="EC" id="3.2.1.52" evidence="3"/>
<dbReference type="GO" id="GO:0016020">
    <property type="term" value="C:membrane"/>
    <property type="evidence" value="ECO:0007669"/>
    <property type="project" value="TreeGrafter"/>
</dbReference>
<dbReference type="SUPFAM" id="SSF81296">
    <property type="entry name" value="E set domains"/>
    <property type="match status" value="1"/>
</dbReference>
<dbReference type="SMART" id="SM01081">
    <property type="entry name" value="CHB_HEX"/>
    <property type="match status" value="1"/>
</dbReference>
<keyword evidence="10" id="KW-0732">Signal</keyword>
<dbReference type="InterPro" id="IPR012291">
    <property type="entry name" value="CBM2_carb-bd_dom_sf"/>
</dbReference>
<dbReference type="Gene3D" id="2.60.40.10">
    <property type="entry name" value="Immunoglobulins"/>
    <property type="match status" value="1"/>
</dbReference>
<evidence type="ECO:0000256" key="9">
    <source>
        <dbReference type="SAM" id="MobiDB-lite"/>
    </source>
</evidence>
<feature type="signal peptide" evidence="10">
    <location>
        <begin position="1"/>
        <end position="25"/>
    </location>
</feature>
<evidence type="ECO:0000256" key="5">
    <source>
        <dbReference type="ARBA" id="ARBA00023295"/>
    </source>
</evidence>
<gene>
    <name evidence="12" type="ORF">CSF007_5650</name>
</gene>
<comment type="similarity">
    <text evidence="2">Belongs to the glycosyl hydrolase 20 family.</text>
</comment>
<dbReference type="InterPro" id="IPR017853">
    <property type="entry name" value="GH"/>
</dbReference>
<dbReference type="InterPro" id="IPR008965">
    <property type="entry name" value="CBM2/CBM3_carb-bd_dom_sf"/>
</dbReference>
<dbReference type="Pfam" id="PF00728">
    <property type="entry name" value="Glyco_hydro_20"/>
    <property type="match status" value="1"/>
</dbReference>
<dbReference type="PANTHER" id="PTHR22600">
    <property type="entry name" value="BETA-HEXOSAMINIDASE"/>
    <property type="match status" value="1"/>
</dbReference>
<dbReference type="Gene3D" id="3.20.20.80">
    <property type="entry name" value="Glycosidases"/>
    <property type="match status" value="1"/>
</dbReference>
<proteinExistence type="inferred from homology"/>
<sequence length="894" mass="99529">MMNKFKLHALAALTATFGFMSAVHASPADQLVVDQLSQLKVNFKMQDNRAAEKGTDCAALGADWASCNKTLITLTNTGDKIQGKDWALYFHNVRQVLAVGNDQFKITHVTGDLHKIEPTDKFSGFPANKAVEIPITGEYWQLFETDFMPRWYATSGDAKPKVLSSTDTENIDQFLTRFTGDQWKRTKDDNNVLMTPESRFVKNESLKTLPAKSLRGQIVPTPMNVKVHQGDVDLSNGVALELSALPKPAADAVQQRFDMLGVNAKATGFPISTQIKPSAFKGDLAVSGAYELKIGEKGAQVIGFDPAGVFYGLQSILSLVPTDGSKKIAMLDAKDAPRFEYRALFLDVGRNFKTKQAVLRLLDQMSAYKLNKFHFHLSDDEGWRIEIPGLPELTDVGSKRCHDLTETTCLLPQLGSGPDSNNLGSGHFSRSDYIDILKYAKARQIEVIPEIDIPAHARAAVVSMEARYNNLMKEGKEAEAKEFRLLDPTDDSNTTSVQFYDRKSYLNPCLDSSKRFVDKVIGEMAQMHKEAGMPLQTWHFGGDEAKNIRLGAGYQDKNGKIEPGKGIIDQSIEDKPWAKSQVCQDMVKQGKVQDVAHLSSYFAIEVSKLVNAHGIEKMQAWQDGLKDAKGAQDFATKRVGVNFWDTLYWGGADSINDWANKGYEVIASNPDYVYFDMPYEVNPLERGYYWATRFNDEAKVFSFAPNNMPQNAETSVDRDGNHFSAKSDKPWPGVTGISGQSWNETVRTDEQLEYMVFPRALPLAERAWHRASWEQDYQAGREYKGGETQFVDIKALSSDWQRFANIMGQRELAKLDKAGIAYRLPVPGARIQGGLLEANVSLPGLAIEYSVDGGKQWQKYDMKVQPKVSGEVMIRSTSPDGKRASRAEVVSSTL</sequence>
<evidence type="ECO:0000256" key="8">
    <source>
        <dbReference type="PIRSR" id="PIRSR625705-1"/>
    </source>
</evidence>
<dbReference type="Pfam" id="PF02838">
    <property type="entry name" value="Glyco_hydro_20b"/>
    <property type="match status" value="1"/>
</dbReference>
<dbReference type="SUPFAM" id="SSF49384">
    <property type="entry name" value="Carbohydrate-binding domain"/>
    <property type="match status" value="1"/>
</dbReference>
<protein>
    <recommendedName>
        <fullName evidence="3">beta-N-acetylhexosaminidase</fullName>
        <ecNumber evidence="3">3.2.1.52</ecNumber>
    </recommendedName>
    <alternativeName>
        <fullName evidence="6">Beta-N-acetylhexosaminidase</fullName>
    </alternativeName>
    <alternativeName>
        <fullName evidence="7">N-acetyl-beta-glucosaminidase</fullName>
    </alternativeName>
</protein>
<dbReference type="Pfam" id="PF03174">
    <property type="entry name" value="CHB_HEX_C"/>
    <property type="match status" value="1"/>
</dbReference>
<dbReference type="InterPro" id="IPR025705">
    <property type="entry name" value="Beta_hexosaminidase_sua/sub"/>
</dbReference>
<feature type="chain" id="PRO_5002057778" description="beta-N-acetylhexosaminidase" evidence="10">
    <location>
        <begin position="26"/>
        <end position="894"/>
    </location>
</feature>